<gene>
    <name evidence="2" type="ORF">H4075_20015</name>
</gene>
<proteinExistence type="predicted"/>
<dbReference type="InterPro" id="IPR002937">
    <property type="entry name" value="Amino_oxidase"/>
</dbReference>
<keyword evidence="3" id="KW-1185">Reference proteome</keyword>
<dbReference type="AlphaFoldDB" id="A0A7G5XFS1"/>
<dbReference type="PANTHER" id="PTHR42923:SF39">
    <property type="entry name" value="AMINO OXIDASE"/>
    <property type="match status" value="1"/>
</dbReference>
<evidence type="ECO:0000313" key="3">
    <source>
        <dbReference type="Proteomes" id="UP000515344"/>
    </source>
</evidence>
<dbReference type="EMBL" id="CP060007">
    <property type="protein sequence ID" value="QNA44324.1"/>
    <property type="molecule type" value="Genomic_DNA"/>
</dbReference>
<sequence>MNRRDFIQVGVAATGIAAVVSSCNRKTKIKGSILGASSSVGHLLRDKKFAAPSSTEQKQVVIIGAGVSGLSAARHLQQQGINDIIILELEKHIGGNAANGSNSISAFPFGAHYVPIPNNDLKEYIDFLKTADVITDFNADNLPVYNDAYLCFDPEERLYINGRWQEGLIPQYGVPTKELKQIERFLAQMKEFRMAKGNDGKDAFAIPVNQSSIDAVYTKLDTLTMKEWLLLNNYTSEYLHWYVNYCTRDDFGTPHHLCSAWAGIHYFAGRKGKAANADYSDVLTWPEGNGFLIQQLSKDVYDFVRTESLVTKVEKAGKNVIIHYYDVKNKQLKEITTTQCIIAIPQFVAARLLKDEQRIEQVKSNFRYAPWMVANIVTDTLEERSGETLSWDNVIYGSASLGYVNATHQLLQQNIPVKNLTYYLPLTSTQTVEDRKKAHEKTHDEWSTQIIQDLKIVHPDIEKKAKEINITLWGHAMVQPVPGIIHGLLRKELASSIDDCIHFAHTDNAGISIFEEGFYQGLEAARKVMQYVA</sequence>
<dbReference type="GO" id="GO:0016491">
    <property type="term" value="F:oxidoreductase activity"/>
    <property type="evidence" value="ECO:0007669"/>
    <property type="project" value="InterPro"/>
</dbReference>
<name>A0A7G5XFS1_9BACT</name>
<dbReference type="InterPro" id="IPR050464">
    <property type="entry name" value="Zeta_carotene_desat/Oxidored"/>
</dbReference>
<dbReference type="PROSITE" id="PS51257">
    <property type="entry name" value="PROKAR_LIPOPROTEIN"/>
    <property type="match status" value="1"/>
</dbReference>
<dbReference type="InterPro" id="IPR036188">
    <property type="entry name" value="FAD/NAD-bd_sf"/>
</dbReference>
<accession>A0A7G5XFS1</accession>
<reference evidence="3" key="1">
    <citation type="submission" date="2020-08" db="EMBL/GenBank/DDBJ databases">
        <title>Lacibacter sp. S13-6-6 genome sequencing.</title>
        <authorList>
            <person name="Jin L."/>
        </authorList>
    </citation>
    <scope>NUCLEOTIDE SEQUENCE [LARGE SCALE GENOMIC DNA]</scope>
    <source>
        <strain evidence="3">S13-6-6</strain>
    </source>
</reference>
<feature type="domain" description="Amine oxidase" evidence="1">
    <location>
        <begin position="67"/>
        <end position="529"/>
    </location>
</feature>
<organism evidence="2 3">
    <name type="scientific">Lacibacter sediminis</name>
    <dbReference type="NCBI Taxonomy" id="2760713"/>
    <lineage>
        <taxon>Bacteria</taxon>
        <taxon>Pseudomonadati</taxon>
        <taxon>Bacteroidota</taxon>
        <taxon>Chitinophagia</taxon>
        <taxon>Chitinophagales</taxon>
        <taxon>Chitinophagaceae</taxon>
        <taxon>Lacibacter</taxon>
    </lineage>
</organism>
<dbReference type="Pfam" id="PF01593">
    <property type="entry name" value="Amino_oxidase"/>
    <property type="match status" value="1"/>
</dbReference>
<dbReference type="KEGG" id="lacs:H4075_20015"/>
<dbReference type="PANTHER" id="PTHR42923">
    <property type="entry name" value="PROTOPORPHYRINOGEN OXIDASE"/>
    <property type="match status" value="1"/>
</dbReference>
<dbReference type="SUPFAM" id="SSF51905">
    <property type="entry name" value="FAD/NAD(P)-binding domain"/>
    <property type="match status" value="1"/>
</dbReference>
<evidence type="ECO:0000313" key="2">
    <source>
        <dbReference type="EMBL" id="QNA44324.1"/>
    </source>
</evidence>
<dbReference type="RefSeq" id="WP_182802586.1">
    <property type="nucleotide sequence ID" value="NZ_CP060007.1"/>
</dbReference>
<protein>
    <submittedName>
        <fullName evidence="2">FAD-dependent oxidoreductase</fullName>
    </submittedName>
</protein>
<dbReference type="Proteomes" id="UP000515344">
    <property type="component" value="Chromosome"/>
</dbReference>
<evidence type="ECO:0000259" key="1">
    <source>
        <dbReference type="Pfam" id="PF01593"/>
    </source>
</evidence>
<dbReference type="Gene3D" id="3.50.50.60">
    <property type="entry name" value="FAD/NAD(P)-binding domain"/>
    <property type="match status" value="1"/>
</dbReference>